<evidence type="ECO:0000259" key="1">
    <source>
        <dbReference type="Pfam" id="PF02698"/>
    </source>
</evidence>
<dbReference type="EMBL" id="FNXY01000006">
    <property type="protein sequence ID" value="SEJ30213.1"/>
    <property type="molecule type" value="Genomic_DNA"/>
</dbReference>
<evidence type="ECO:0000313" key="2">
    <source>
        <dbReference type="EMBL" id="SEJ30213.1"/>
    </source>
</evidence>
<dbReference type="OrthoDB" id="9782395at2"/>
<protein>
    <submittedName>
        <fullName evidence="2">DUF218 domain-containing protein</fullName>
    </submittedName>
</protein>
<dbReference type="Proteomes" id="UP000199532">
    <property type="component" value="Unassembled WGS sequence"/>
</dbReference>
<evidence type="ECO:0000313" key="3">
    <source>
        <dbReference type="Proteomes" id="UP000199532"/>
    </source>
</evidence>
<dbReference type="PANTHER" id="PTHR30336">
    <property type="entry name" value="INNER MEMBRANE PROTEIN, PROBABLE PERMEASE"/>
    <property type="match status" value="1"/>
</dbReference>
<dbReference type="InterPro" id="IPR051599">
    <property type="entry name" value="Cell_Envelope_Assoc"/>
</dbReference>
<dbReference type="GO" id="GO:0005886">
    <property type="term" value="C:plasma membrane"/>
    <property type="evidence" value="ECO:0007669"/>
    <property type="project" value="TreeGrafter"/>
</dbReference>
<dbReference type="PANTHER" id="PTHR30336:SF20">
    <property type="entry name" value="DUF218 DOMAIN-CONTAINING PROTEIN"/>
    <property type="match status" value="1"/>
</dbReference>
<sequence>MRIILVLGSPNSNDGVLSEMAESRVKVCLSLYEKENTCIILTGGYGTHFNVTEKPHAFYLKEALLKNGIPESAILSLVESRHSVEDATESKSIIEEINPEEVLVVTSDYHLQRAKIIFSAVFSQSEIFKFIPASSEKVDSKILRPLLDHEKTAVKDLIENGVRF</sequence>
<keyword evidence="3" id="KW-1185">Reference proteome</keyword>
<dbReference type="AlphaFoldDB" id="A0A1H6XMB4"/>
<name>A0A1H6XMB4_9BACT</name>
<proteinExistence type="predicted"/>
<feature type="domain" description="DUF218" evidence="1">
    <location>
        <begin position="3"/>
        <end position="135"/>
    </location>
</feature>
<dbReference type="Pfam" id="PF02698">
    <property type="entry name" value="DUF218"/>
    <property type="match status" value="1"/>
</dbReference>
<dbReference type="RefSeq" id="WP_090338077.1">
    <property type="nucleotide sequence ID" value="NZ_FNXY01000006.1"/>
</dbReference>
<dbReference type="InterPro" id="IPR014729">
    <property type="entry name" value="Rossmann-like_a/b/a_fold"/>
</dbReference>
<accession>A0A1H6XMB4</accession>
<dbReference type="Gene3D" id="3.40.50.620">
    <property type="entry name" value="HUPs"/>
    <property type="match status" value="1"/>
</dbReference>
<dbReference type="InterPro" id="IPR003848">
    <property type="entry name" value="DUF218"/>
</dbReference>
<reference evidence="2 3" key="1">
    <citation type="submission" date="2016-10" db="EMBL/GenBank/DDBJ databases">
        <authorList>
            <person name="de Groot N.N."/>
        </authorList>
    </citation>
    <scope>NUCLEOTIDE SEQUENCE [LARGE SCALE GENOMIC DNA]</scope>
    <source>
        <strain evidence="2 3">DSM 19938</strain>
    </source>
</reference>
<dbReference type="CDD" id="cd06259">
    <property type="entry name" value="YdcF-like"/>
    <property type="match status" value="1"/>
</dbReference>
<gene>
    <name evidence="2" type="ORF">SAMN04487995_4077</name>
</gene>
<organism evidence="2 3">
    <name type="scientific">Dyadobacter koreensis</name>
    <dbReference type="NCBI Taxonomy" id="408657"/>
    <lineage>
        <taxon>Bacteria</taxon>
        <taxon>Pseudomonadati</taxon>
        <taxon>Bacteroidota</taxon>
        <taxon>Cytophagia</taxon>
        <taxon>Cytophagales</taxon>
        <taxon>Spirosomataceae</taxon>
        <taxon>Dyadobacter</taxon>
    </lineage>
</organism>